<dbReference type="PROSITE" id="PS50014">
    <property type="entry name" value="BROMODOMAIN_2"/>
    <property type="match status" value="1"/>
</dbReference>
<feature type="region of interest" description="Disordered" evidence="3">
    <location>
        <begin position="723"/>
        <end position="749"/>
    </location>
</feature>
<dbReference type="InterPro" id="IPR009072">
    <property type="entry name" value="Histone-fold"/>
</dbReference>
<dbReference type="InterPro" id="IPR018359">
    <property type="entry name" value="Bromodomain_CS"/>
</dbReference>
<evidence type="ECO:0000313" key="5">
    <source>
        <dbReference type="EMBL" id="KIM77802.1"/>
    </source>
</evidence>
<dbReference type="Gene3D" id="1.20.920.10">
    <property type="entry name" value="Bromodomain-like"/>
    <property type="match status" value="1"/>
</dbReference>
<gene>
    <name evidence="5" type="ORF">PILCRDRAFT_11700</name>
</gene>
<dbReference type="PROSITE" id="PS00633">
    <property type="entry name" value="BROMODOMAIN_1"/>
    <property type="match status" value="1"/>
</dbReference>
<dbReference type="PANTHER" id="PTHR47343:SF1">
    <property type="entry name" value="TRANSCRIPTIONAL ACTIVATOR SPT7"/>
    <property type="match status" value="1"/>
</dbReference>
<dbReference type="OrthoDB" id="21449at2759"/>
<dbReference type="GO" id="GO:0005198">
    <property type="term" value="F:structural molecule activity"/>
    <property type="evidence" value="ECO:0007669"/>
    <property type="project" value="TreeGrafter"/>
</dbReference>
<dbReference type="SUPFAM" id="SSF47370">
    <property type="entry name" value="Bromodomain"/>
    <property type="match status" value="1"/>
</dbReference>
<dbReference type="PANTHER" id="PTHR47343">
    <property type="entry name" value="TRANSCRIPTIONAL ACTIVATOR SPT7"/>
    <property type="match status" value="1"/>
</dbReference>
<feature type="region of interest" description="Disordered" evidence="3">
    <location>
        <begin position="764"/>
        <end position="806"/>
    </location>
</feature>
<evidence type="ECO:0000256" key="1">
    <source>
        <dbReference type="ARBA" id="ARBA00023117"/>
    </source>
</evidence>
<dbReference type="Gene3D" id="1.10.20.10">
    <property type="entry name" value="Histone, subunit A"/>
    <property type="match status" value="1"/>
</dbReference>
<dbReference type="GO" id="GO:0046695">
    <property type="term" value="C:SLIK (SAGA-like) complex"/>
    <property type="evidence" value="ECO:0007669"/>
    <property type="project" value="InterPro"/>
</dbReference>
<dbReference type="SMART" id="SM00297">
    <property type="entry name" value="BROMO"/>
    <property type="match status" value="1"/>
</dbReference>
<evidence type="ECO:0000256" key="3">
    <source>
        <dbReference type="SAM" id="MobiDB-lite"/>
    </source>
</evidence>
<keyword evidence="6" id="KW-1185">Reference proteome</keyword>
<evidence type="ECO:0000256" key="2">
    <source>
        <dbReference type="PROSITE-ProRule" id="PRU00035"/>
    </source>
</evidence>
<dbReference type="GO" id="GO:0006325">
    <property type="term" value="P:chromatin organization"/>
    <property type="evidence" value="ECO:0007669"/>
    <property type="project" value="UniProtKB-ARBA"/>
</dbReference>
<dbReference type="STRING" id="765440.A0A0C3BKD4"/>
<sequence>MNNLLRTLTASQVQSSSDLKLLLSTVKEGRRQGHDLKLSDPFYDSLEGLLVDLRTVTMDNHDAEAFLKPVSKVDVPDYYDFISNPMDMQTMLKKVKQKQYKSKREFKDDLDLIWSNCYTYNATEVMKNHPLRQCAKRLKLKADKLLKNITDRKERTDPPIPSNLSITSPRTKVKANGALATNGHNRSASILSKHSSPGKPSSPHRRRLFRLDAPFADTPAIARSAEGMSTFATLDKDLRGQVEAETTRYGHSSLDERLREYAVIEDFESESESGSEGGSPMSVDGSVVGEKRKMNGVDHRPRKRARVTRPTVEDKDTVELWWDAVRSDSLLANGLPRIPCISSQEHPTHPPLPSKKSKPTFKSKSKRRKKPYHHSRSTPPAKSLLALMNNNIGTMKRVRRTHAKFADLNRNNSSTNEDGGESPRPIDIPGDAYSAGADADVAIDERPWKPQGSGIEIGEANAEACLGWMTGKVLEHAGFQGTAKSTLDVLAGVTSEYLLNVGRTIAFLSDRFAHKMTPEEIILHTLFESGTTKIQDLERYIKDDVVRYGSRLGDLEKKLVGAYRDATTVEALDDEALFGIDEDEEEDGAFVMGNFADALGDDFLGLRELGIADEFGMSSLSVPKKLLKGKNKGGSKLSAAAAQPKEPPLPYPPPPSFIPIDSKNVEHQIGLLKPYYEERLSALSATASAPTALPNPSTTIPDQGSPTDTKLPVVLPDDPPIPARVKIGPLGQITRGTPGGASKKKAKAKDPVALVGYVPDAVPLTEPTLSGGLSVDSSEPAKPKKSGGGKKLKGEDRLPLVVAASA</sequence>
<feature type="compositionally biased region" description="Basic residues" evidence="3">
    <location>
        <begin position="355"/>
        <end position="376"/>
    </location>
</feature>
<reference evidence="5 6" key="1">
    <citation type="submission" date="2014-04" db="EMBL/GenBank/DDBJ databases">
        <authorList>
            <consortium name="DOE Joint Genome Institute"/>
            <person name="Kuo A."/>
            <person name="Tarkka M."/>
            <person name="Buscot F."/>
            <person name="Kohler A."/>
            <person name="Nagy L.G."/>
            <person name="Floudas D."/>
            <person name="Copeland A."/>
            <person name="Barry K.W."/>
            <person name="Cichocki N."/>
            <person name="Veneault-Fourrey C."/>
            <person name="LaButti K."/>
            <person name="Lindquist E.A."/>
            <person name="Lipzen A."/>
            <person name="Lundell T."/>
            <person name="Morin E."/>
            <person name="Murat C."/>
            <person name="Sun H."/>
            <person name="Tunlid A."/>
            <person name="Henrissat B."/>
            <person name="Grigoriev I.V."/>
            <person name="Hibbett D.S."/>
            <person name="Martin F."/>
            <person name="Nordberg H.P."/>
            <person name="Cantor M.N."/>
            <person name="Hua S.X."/>
        </authorList>
    </citation>
    <scope>NUCLEOTIDE SEQUENCE [LARGE SCALE GENOMIC DNA]</scope>
    <source>
        <strain evidence="5 6">F 1598</strain>
    </source>
</reference>
<protein>
    <recommendedName>
        <fullName evidence="4">Bromo domain-containing protein</fullName>
    </recommendedName>
</protein>
<feature type="region of interest" description="Disordered" evidence="3">
    <location>
        <begin position="152"/>
        <end position="207"/>
    </location>
</feature>
<feature type="region of interest" description="Disordered" evidence="3">
    <location>
        <begin position="341"/>
        <end position="384"/>
    </location>
</feature>
<organism evidence="5 6">
    <name type="scientific">Piloderma croceum (strain F 1598)</name>
    <dbReference type="NCBI Taxonomy" id="765440"/>
    <lineage>
        <taxon>Eukaryota</taxon>
        <taxon>Fungi</taxon>
        <taxon>Dikarya</taxon>
        <taxon>Basidiomycota</taxon>
        <taxon>Agaricomycotina</taxon>
        <taxon>Agaricomycetes</taxon>
        <taxon>Agaricomycetidae</taxon>
        <taxon>Atheliales</taxon>
        <taxon>Atheliaceae</taxon>
        <taxon>Piloderma</taxon>
    </lineage>
</organism>
<dbReference type="HOGENOM" id="CLU_006198_1_0_1"/>
<name>A0A0C3BKD4_PILCF</name>
<dbReference type="InParanoid" id="A0A0C3BKD4"/>
<dbReference type="InterPro" id="IPR037782">
    <property type="entry name" value="Spt7"/>
</dbReference>
<accession>A0A0C3BKD4</accession>
<feature type="compositionally biased region" description="Low complexity" evidence="3">
    <location>
        <begin position="192"/>
        <end position="201"/>
    </location>
</feature>
<evidence type="ECO:0000313" key="6">
    <source>
        <dbReference type="Proteomes" id="UP000054166"/>
    </source>
</evidence>
<dbReference type="Pfam" id="PF00439">
    <property type="entry name" value="Bromodomain"/>
    <property type="match status" value="1"/>
</dbReference>
<dbReference type="GO" id="GO:0006357">
    <property type="term" value="P:regulation of transcription by RNA polymerase II"/>
    <property type="evidence" value="ECO:0007669"/>
    <property type="project" value="TreeGrafter"/>
</dbReference>
<dbReference type="InterPro" id="IPR001487">
    <property type="entry name" value="Bromodomain"/>
</dbReference>
<proteinExistence type="predicted"/>
<feature type="region of interest" description="Disordered" evidence="3">
    <location>
        <begin position="404"/>
        <end position="427"/>
    </location>
</feature>
<evidence type="ECO:0000259" key="4">
    <source>
        <dbReference type="PROSITE" id="PS50014"/>
    </source>
</evidence>
<dbReference type="PRINTS" id="PR00503">
    <property type="entry name" value="BROMODOMAIN"/>
</dbReference>
<feature type="domain" description="Bromo" evidence="4">
    <location>
        <begin position="58"/>
        <end position="128"/>
    </location>
</feature>
<dbReference type="AlphaFoldDB" id="A0A0C3BKD4"/>
<feature type="compositionally biased region" description="Low complexity" evidence="3">
    <location>
        <begin position="687"/>
        <end position="699"/>
    </location>
</feature>
<dbReference type="InterPro" id="IPR036427">
    <property type="entry name" value="Bromodomain-like_sf"/>
</dbReference>
<dbReference type="CDD" id="cd22927">
    <property type="entry name" value="HFD_SPT7"/>
    <property type="match status" value="1"/>
</dbReference>
<feature type="region of interest" description="Disordered" evidence="3">
    <location>
        <begin position="687"/>
        <end position="706"/>
    </location>
</feature>
<dbReference type="EMBL" id="KN833021">
    <property type="protein sequence ID" value="KIM77802.1"/>
    <property type="molecule type" value="Genomic_DNA"/>
</dbReference>
<dbReference type="GO" id="GO:0000124">
    <property type="term" value="C:SAGA complex"/>
    <property type="evidence" value="ECO:0007669"/>
    <property type="project" value="InterPro"/>
</dbReference>
<reference evidence="6" key="2">
    <citation type="submission" date="2015-01" db="EMBL/GenBank/DDBJ databases">
        <title>Evolutionary Origins and Diversification of the Mycorrhizal Mutualists.</title>
        <authorList>
            <consortium name="DOE Joint Genome Institute"/>
            <consortium name="Mycorrhizal Genomics Consortium"/>
            <person name="Kohler A."/>
            <person name="Kuo A."/>
            <person name="Nagy L.G."/>
            <person name="Floudas D."/>
            <person name="Copeland A."/>
            <person name="Barry K.W."/>
            <person name="Cichocki N."/>
            <person name="Veneault-Fourrey C."/>
            <person name="LaButti K."/>
            <person name="Lindquist E.A."/>
            <person name="Lipzen A."/>
            <person name="Lundell T."/>
            <person name="Morin E."/>
            <person name="Murat C."/>
            <person name="Riley R."/>
            <person name="Ohm R."/>
            <person name="Sun H."/>
            <person name="Tunlid A."/>
            <person name="Henrissat B."/>
            <person name="Grigoriev I.V."/>
            <person name="Hibbett D.S."/>
            <person name="Martin F."/>
        </authorList>
    </citation>
    <scope>NUCLEOTIDE SEQUENCE [LARGE SCALE GENOMIC DNA]</scope>
    <source>
        <strain evidence="6">F 1598</strain>
    </source>
</reference>
<dbReference type="GO" id="GO:0046982">
    <property type="term" value="F:protein heterodimerization activity"/>
    <property type="evidence" value="ECO:0007669"/>
    <property type="project" value="InterPro"/>
</dbReference>
<dbReference type="Proteomes" id="UP000054166">
    <property type="component" value="Unassembled WGS sequence"/>
</dbReference>
<dbReference type="FunCoup" id="A0A0C3BKD4">
    <property type="interactions" value="19"/>
</dbReference>
<feature type="region of interest" description="Disordered" evidence="3">
    <location>
        <begin position="267"/>
        <end position="287"/>
    </location>
</feature>
<keyword evidence="1 2" id="KW-0103">Bromodomain</keyword>